<reference evidence="2 3" key="1">
    <citation type="submission" date="2015-04" db="EMBL/GenBank/DDBJ databases">
        <authorList>
            <person name="Heijne W.H."/>
            <person name="Fedorova N.D."/>
            <person name="Nierman W.C."/>
            <person name="Vollebregt A.W."/>
            <person name="Zhao Z."/>
            <person name="Wu L."/>
            <person name="Kumar M."/>
            <person name="Stam H."/>
            <person name="van den Berg M.A."/>
            <person name="Pel H.J."/>
        </authorList>
    </citation>
    <scope>NUCLEOTIDE SEQUENCE [LARGE SCALE GENOMIC DNA]</scope>
    <source>
        <strain evidence="2 3">CBS 393.64</strain>
    </source>
</reference>
<proteinExistence type="predicted"/>
<dbReference type="Proteomes" id="UP000053958">
    <property type="component" value="Unassembled WGS sequence"/>
</dbReference>
<evidence type="ECO:0000313" key="3">
    <source>
        <dbReference type="Proteomes" id="UP000053958"/>
    </source>
</evidence>
<accession>A0A0F4YIP3</accession>
<feature type="region of interest" description="Disordered" evidence="1">
    <location>
        <begin position="30"/>
        <end position="87"/>
    </location>
</feature>
<gene>
    <name evidence="2" type="ORF">T310_8649</name>
</gene>
<organism evidence="2 3">
    <name type="scientific">Rasamsonia emersonii (strain ATCC 16479 / CBS 393.64 / IMI 116815)</name>
    <dbReference type="NCBI Taxonomy" id="1408163"/>
    <lineage>
        <taxon>Eukaryota</taxon>
        <taxon>Fungi</taxon>
        <taxon>Dikarya</taxon>
        <taxon>Ascomycota</taxon>
        <taxon>Pezizomycotina</taxon>
        <taxon>Eurotiomycetes</taxon>
        <taxon>Eurotiomycetidae</taxon>
        <taxon>Eurotiales</taxon>
        <taxon>Trichocomaceae</taxon>
        <taxon>Rasamsonia</taxon>
    </lineage>
</organism>
<evidence type="ECO:0000256" key="1">
    <source>
        <dbReference type="SAM" id="MobiDB-lite"/>
    </source>
</evidence>
<sequence length="116" mass="12859">GCRRGGGRPLRCCGSACWGRGCSGPACRGDTGDRGAQLRGQRGRRLSASSRRDPALSRRRRTRGPGPWARARQSRHCGRGCSNGDRSHRGRWLEWRFALLILWEGEFDGIPGLISR</sequence>
<protein>
    <submittedName>
        <fullName evidence="2">Uncharacterized protein</fullName>
    </submittedName>
</protein>
<dbReference type="GeneID" id="25320866"/>
<feature type="non-terminal residue" evidence="2">
    <location>
        <position position="1"/>
    </location>
</feature>
<comment type="caution">
    <text evidence="2">The sequence shown here is derived from an EMBL/GenBank/DDBJ whole genome shotgun (WGS) entry which is preliminary data.</text>
</comment>
<dbReference type="AlphaFoldDB" id="A0A0F4YIP3"/>
<name>A0A0F4YIP3_RASE3</name>
<dbReference type="RefSeq" id="XP_013324080.1">
    <property type="nucleotide sequence ID" value="XM_013468626.1"/>
</dbReference>
<evidence type="ECO:0000313" key="2">
    <source>
        <dbReference type="EMBL" id="KKA17468.1"/>
    </source>
</evidence>
<dbReference type="EMBL" id="LASV01000650">
    <property type="protein sequence ID" value="KKA17468.1"/>
    <property type="molecule type" value="Genomic_DNA"/>
</dbReference>
<keyword evidence="3" id="KW-1185">Reference proteome</keyword>